<dbReference type="InterPro" id="IPR011032">
    <property type="entry name" value="GroES-like_sf"/>
</dbReference>
<dbReference type="SUPFAM" id="SSF50129">
    <property type="entry name" value="GroES-like"/>
    <property type="match status" value="1"/>
</dbReference>
<organism evidence="1 2">
    <name type="scientific">Leptotrombidium deliense</name>
    <dbReference type="NCBI Taxonomy" id="299467"/>
    <lineage>
        <taxon>Eukaryota</taxon>
        <taxon>Metazoa</taxon>
        <taxon>Ecdysozoa</taxon>
        <taxon>Arthropoda</taxon>
        <taxon>Chelicerata</taxon>
        <taxon>Arachnida</taxon>
        <taxon>Acari</taxon>
        <taxon>Acariformes</taxon>
        <taxon>Trombidiformes</taxon>
        <taxon>Prostigmata</taxon>
        <taxon>Anystina</taxon>
        <taxon>Parasitengona</taxon>
        <taxon>Trombiculoidea</taxon>
        <taxon>Trombiculidae</taxon>
        <taxon>Leptotrombidium</taxon>
    </lineage>
</organism>
<evidence type="ECO:0000313" key="1">
    <source>
        <dbReference type="EMBL" id="RWS23719.1"/>
    </source>
</evidence>
<dbReference type="Gene3D" id="3.90.180.10">
    <property type="entry name" value="Medium-chain alcohol dehydrogenases, catalytic domain"/>
    <property type="match status" value="1"/>
</dbReference>
<protein>
    <submittedName>
        <fullName evidence="1">Uncharacterized protein</fullName>
    </submittedName>
</protein>
<dbReference type="Proteomes" id="UP000288716">
    <property type="component" value="Unassembled WGS sequence"/>
</dbReference>
<accession>A0A443S827</accession>
<gene>
    <name evidence="1" type="ORF">B4U80_11227</name>
</gene>
<comment type="caution">
    <text evidence="1">The sequence shown here is derived from an EMBL/GenBank/DDBJ whole genome shotgun (WGS) entry which is preliminary data.</text>
</comment>
<dbReference type="AlphaFoldDB" id="A0A443S827"/>
<sequence length="29" mass="3247">MHIEKVEVNPPKKGEVRIKVVSCGLCHTD</sequence>
<reference evidence="1 2" key="1">
    <citation type="journal article" date="2018" name="Gigascience">
        <title>Genomes of trombidid mites reveal novel predicted allergens and laterally-transferred genes associated with secondary metabolism.</title>
        <authorList>
            <person name="Dong X."/>
            <person name="Chaisiri K."/>
            <person name="Xia D."/>
            <person name="Armstrong S.D."/>
            <person name="Fang Y."/>
            <person name="Donnelly M.J."/>
            <person name="Kadowaki T."/>
            <person name="McGarry J.W."/>
            <person name="Darby A.C."/>
            <person name="Makepeace B.L."/>
        </authorList>
    </citation>
    <scope>NUCLEOTIDE SEQUENCE [LARGE SCALE GENOMIC DNA]</scope>
    <source>
        <strain evidence="1">UoL-UT</strain>
    </source>
</reference>
<name>A0A443S827_9ACAR</name>
<dbReference type="VEuPathDB" id="VectorBase:LDEU008321"/>
<evidence type="ECO:0000313" key="2">
    <source>
        <dbReference type="Proteomes" id="UP000288716"/>
    </source>
</evidence>
<proteinExistence type="predicted"/>
<dbReference type="EMBL" id="NCKV01005997">
    <property type="protein sequence ID" value="RWS23719.1"/>
    <property type="molecule type" value="Genomic_DNA"/>
</dbReference>
<feature type="non-terminal residue" evidence="1">
    <location>
        <position position="29"/>
    </location>
</feature>
<keyword evidence="2" id="KW-1185">Reference proteome</keyword>